<dbReference type="AlphaFoldDB" id="A0A7Y8G0W0"/>
<name>A0A7Y8G0W0_9PSED</name>
<accession>A0A7Y8G0W0</accession>
<evidence type="ECO:0000313" key="1">
    <source>
        <dbReference type="EMBL" id="NWE88665.1"/>
    </source>
</evidence>
<organism evidence="1 2">
    <name type="scientific">Pseudomonas reactans</name>
    <dbReference type="NCBI Taxonomy" id="117680"/>
    <lineage>
        <taxon>Bacteria</taxon>
        <taxon>Pseudomonadati</taxon>
        <taxon>Pseudomonadota</taxon>
        <taxon>Gammaproteobacteria</taxon>
        <taxon>Pseudomonadales</taxon>
        <taxon>Pseudomonadaceae</taxon>
        <taxon>Pseudomonas</taxon>
    </lineage>
</organism>
<gene>
    <name evidence="1" type="ORF">HX893_11010</name>
</gene>
<dbReference type="Pfam" id="PF19765">
    <property type="entry name" value="DUF6252"/>
    <property type="match status" value="1"/>
</dbReference>
<reference evidence="1 2" key="1">
    <citation type="submission" date="2020-04" db="EMBL/GenBank/DDBJ databases">
        <title>Molecular characterization of pseudomonads from Agaricus bisporus reveal novel blotch 2 pathogens in Western Europe.</title>
        <authorList>
            <person name="Taparia T."/>
            <person name="Krijger M."/>
            <person name="Haynes E."/>
            <person name="Elpinstone J.G."/>
            <person name="Noble R."/>
            <person name="Van Der Wolf J."/>
        </authorList>
    </citation>
    <scope>NUCLEOTIDE SEQUENCE [LARGE SCALE GENOMIC DNA]</scope>
    <source>
        <strain evidence="1 2">P8021</strain>
    </source>
</reference>
<proteinExistence type="predicted"/>
<dbReference type="InterPro" id="IPR046219">
    <property type="entry name" value="DUF6252"/>
</dbReference>
<evidence type="ECO:0000313" key="2">
    <source>
        <dbReference type="Proteomes" id="UP000585226"/>
    </source>
</evidence>
<comment type="caution">
    <text evidence="1">The sequence shown here is derived from an EMBL/GenBank/DDBJ whole genome shotgun (WGS) entry which is preliminary data.</text>
</comment>
<sequence>MYSNNSNKTLFAKGVIGCNTSVASPPFTSHSVDLQEASATQFVIVGRDQANTRVIFIYIDKNTPPGTYNIGRDEKVFAFYYHRYEDFGWNYYADSGTFKLNSVDFDNIQVDGEFHFNAPGMSGEPEMKVTNGVVKLTGPSR</sequence>
<dbReference type="RefSeq" id="WP_177111134.1">
    <property type="nucleotide sequence ID" value="NZ_JACASD010000024.1"/>
</dbReference>
<protein>
    <submittedName>
        <fullName evidence="1">Uncharacterized protein</fullName>
    </submittedName>
</protein>
<dbReference type="Proteomes" id="UP000585226">
    <property type="component" value="Unassembled WGS sequence"/>
</dbReference>
<dbReference type="EMBL" id="JACASD010000024">
    <property type="protein sequence ID" value="NWE88665.1"/>
    <property type="molecule type" value="Genomic_DNA"/>
</dbReference>